<name>A0A2N5ZLF9_MUIH1</name>
<dbReference type="Proteomes" id="UP000234857">
    <property type="component" value="Unassembled WGS sequence"/>
</dbReference>
<reference evidence="1 2" key="1">
    <citation type="submission" date="2017-11" db="EMBL/GenBank/DDBJ databases">
        <title>Genome-resolved metagenomics identifies genetic mobility, metabolic interactions, and unexpected diversity in perchlorate-reducing communities.</title>
        <authorList>
            <person name="Barnum T.P."/>
            <person name="Figueroa I.A."/>
            <person name="Carlstrom C.I."/>
            <person name="Lucas L.N."/>
            <person name="Engelbrektson A.L."/>
            <person name="Coates J.D."/>
        </authorList>
    </citation>
    <scope>NUCLEOTIDE SEQUENCE [LARGE SCALE GENOMIC DNA]</scope>
    <source>
        <strain evidence="1">BM706</strain>
    </source>
</reference>
<proteinExistence type="predicted"/>
<protein>
    <recommendedName>
        <fullName evidence="3">Type II secretion system protein</fullName>
    </recommendedName>
</protein>
<comment type="caution">
    <text evidence="1">The sequence shown here is derived from an EMBL/GenBank/DDBJ whole genome shotgun (WGS) entry which is preliminary data.</text>
</comment>
<evidence type="ECO:0000313" key="1">
    <source>
        <dbReference type="EMBL" id="PLX19528.1"/>
    </source>
</evidence>
<dbReference type="EMBL" id="PKTG01000025">
    <property type="protein sequence ID" value="PLX19528.1"/>
    <property type="molecule type" value="Genomic_DNA"/>
</dbReference>
<dbReference type="AlphaFoldDB" id="A0A2N5ZLF9"/>
<sequence length="135" mass="15468">MKKRGFTFIQLVLALFILGLSLSPVVMITMQGNMNLRENILYLDALMTATTIISQAKQYSFIHENLGKTITIEPDSNKGFIVPQELFSKTKSNIQIIFKEMDRNLIYIMVQINYEGKDGKERTIKMESGVFPDVR</sequence>
<organism evidence="1 2">
    <name type="scientific">Muiribacterium halophilum</name>
    <dbReference type="NCBI Taxonomy" id="2053465"/>
    <lineage>
        <taxon>Bacteria</taxon>
        <taxon>Candidatus Muiribacteriota</taxon>
        <taxon>Candidatus Muiribacteriia</taxon>
        <taxon>Candidatus Muiribacteriales</taxon>
        <taxon>Candidatus Muiribacteriaceae</taxon>
        <taxon>Candidatus Muiribacterium</taxon>
    </lineage>
</organism>
<accession>A0A2N5ZLF9</accession>
<gene>
    <name evidence="1" type="ORF">C0601_01345</name>
</gene>
<evidence type="ECO:0008006" key="3">
    <source>
        <dbReference type="Google" id="ProtNLM"/>
    </source>
</evidence>
<evidence type="ECO:0000313" key="2">
    <source>
        <dbReference type="Proteomes" id="UP000234857"/>
    </source>
</evidence>